<evidence type="ECO:0000313" key="2">
    <source>
        <dbReference type="EMBL" id="SEH61677.1"/>
    </source>
</evidence>
<dbReference type="PANTHER" id="PTHR22916:SF3">
    <property type="entry name" value="UDP-GLCNAC:BETAGAL BETA-1,3-N-ACETYLGLUCOSAMINYLTRANSFERASE-LIKE PROTEIN 1"/>
    <property type="match status" value="1"/>
</dbReference>
<dbReference type="Gene3D" id="3.90.550.10">
    <property type="entry name" value="Spore Coat Polysaccharide Biosynthesis Protein SpsA, Chain A"/>
    <property type="match status" value="1"/>
</dbReference>
<accession>A0A1H6JMC1</accession>
<evidence type="ECO:0000313" key="3">
    <source>
        <dbReference type="Proteomes" id="UP000198555"/>
    </source>
</evidence>
<dbReference type="PANTHER" id="PTHR22916">
    <property type="entry name" value="GLYCOSYLTRANSFERASE"/>
    <property type="match status" value="1"/>
</dbReference>
<organism evidence="2 3">
    <name type="scientific">Epilithonimonas hominis</name>
    <dbReference type="NCBI Taxonomy" id="420404"/>
    <lineage>
        <taxon>Bacteria</taxon>
        <taxon>Pseudomonadati</taxon>
        <taxon>Bacteroidota</taxon>
        <taxon>Flavobacteriia</taxon>
        <taxon>Flavobacteriales</taxon>
        <taxon>Weeksellaceae</taxon>
        <taxon>Chryseobacterium group</taxon>
        <taxon>Epilithonimonas</taxon>
    </lineage>
</organism>
<proteinExistence type="predicted"/>
<dbReference type="STRING" id="420404.SAMN05421793_11543"/>
<dbReference type="SUPFAM" id="SSF53448">
    <property type="entry name" value="Nucleotide-diphospho-sugar transferases"/>
    <property type="match status" value="1"/>
</dbReference>
<name>A0A1H6JMC1_9FLAO</name>
<feature type="domain" description="Glycosyltransferase 2-like" evidence="1">
    <location>
        <begin position="59"/>
        <end position="208"/>
    </location>
</feature>
<gene>
    <name evidence="2" type="ORF">SAMN05421793_11543</name>
</gene>
<reference evidence="3" key="1">
    <citation type="submission" date="2016-10" db="EMBL/GenBank/DDBJ databases">
        <authorList>
            <person name="Varghese N."/>
            <person name="Submissions S."/>
        </authorList>
    </citation>
    <scope>NUCLEOTIDE SEQUENCE [LARGE SCALE GENOMIC DNA]</scope>
    <source>
        <strain evidence="3">DSM 19326</strain>
    </source>
</reference>
<evidence type="ECO:0000259" key="1">
    <source>
        <dbReference type="Pfam" id="PF00535"/>
    </source>
</evidence>
<dbReference type="InterPro" id="IPR001173">
    <property type="entry name" value="Glyco_trans_2-like"/>
</dbReference>
<protein>
    <submittedName>
        <fullName evidence="2">Glycosyl transferase family 2</fullName>
    </submittedName>
</protein>
<dbReference type="Pfam" id="PF00535">
    <property type="entry name" value="Glycos_transf_2"/>
    <property type="match status" value="1"/>
</dbReference>
<dbReference type="GO" id="GO:0016758">
    <property type="term" value="F:hexosyltransferase activity"/>
    <property type="evidence" value="ECO:0007669"/>
    <property type="project" value="UniProtKB-ARBA"/>
</dbReference>
<dbReference type="RefSeq" id="WP_089769730.1">
    <property type="nucleotide sequence ID" value="NZ_FNWX01000015.1"/>
</dbReference>
<keyword evidence="2" id="KW-0808">Transferase</keyword>
<sequence length="283" mass="32888">MAKKLLSKIKWEILRVTGFYKPTPNRFKVTTLNERVLNFIKSKEDQPIPVREKNLLPEILIPCYNHGKYLPDLFLTLPKDIPITIINDNSTDDTESYINQLKEKYTFKVIKNDINLYQYGSINQAIKESENNLFIIVNADDLMVPNWIEYAIETVEKTDIFMFAGVAFPFNTLSEEYDKWNHIFSELVQSISYKPTKEIKYYGPDSAKDFSHDNSINMTFNGCTFTRSAWEYVGGMLPLHQRVSMHDDRDFQMRICSFFKIGISDDITTLYRTDSSTGKGTAQ</sequence>
<dbReference type="Proteomes" id="UP000198555">
    <property type="component" value="Unassembled WGS sequence"/>
</dbReference>
<dbReference type="CDD" id="cd00761">
    <property type="entry name" value="Glyco_tranf_GTA_type"/>
    <property type="match status" value="1"/>
</dbReference>
<dbReference type="EMBL" id="FNWX01000015">
    <property type="protein sequence ID" value="SEH61677.1"/>
    <property type="molecule type" value="Genomic_DNA"/>
</dbReference>
<dbReference type="AlphaFoldDB" id="A0A1H6JMC1"/>
<dbReference type="InterPro" id="IPR029044">
    <property type="entry name" value="Nucleotide-diphossugar_trans"/>
</dbReference>
<keyword evidence="3" id="KW-1185">Reference proteome</keyword>